<gene>
    <name evidence="3" type="ORF">DES45_101479</name>
</gene>
<dbReference type="OrthoDB" id="9796416at2"/>
<evidence type="ECO:0000313" key="3">
    <source>
        <dbReference type="EMBL" id="RDI62211.1"/>
    </source>
</evidence>
<dbReference type="PANTHER" id="PTHR36507:SF1">
    <property type="entry name" value="BLL1555 PROTEIN"/>
    <property type="match status" value="1"/>
</dbReference>
<evidence type="ECO:0000313" key="4">
    <source>
        <dbReference type="Proteomes" id="UP000254925"/>
    </source>
</evidence>
<organism evidence="3 4">
    <name type="scientific">Microvirga subterranea</name>
    <dbReference type="NCBI Taxonomy" id="186651"/>
    <lineage>
        <taxon>Bacteria</taxon>
        <taxon>Pseudomonadati</taxon>
        <taxon>Pseudomonadota</taxon>
        <taxon>Alphaproteobacteria</taxon>
        <taxon>Hyphomicrobiales</taxon>
        <taxon>Methylobacteriaceae</taxon>
        <taxon>Microvirga</taxon>
    </lineage>
</organism>
<dbReference type="RefSeq" id="WP_114768354.1">
    <property type="nucleotide sequence ID" value="NZ_QQBB01000001.1"/>
</dbReference>
<proteinExistence type="predicted"/>
<dbReference type="Gene3D" id="2.60.40.420">
    <property type="entry name" value="Cupredoxins - blue copper proteins"/>
    <property type="match status" value="1"/>
</dbReference>
<keyword evidence="4" id="KW-1185">Reference proteome</keyword>
<name>A0A370HW65_9HYPH</name>
<dbReference type="PANTHER" id="PTHR36507">
    <property type="entry name" value="BLL1555 PROTEIN"/>
    <property type="match status" value="1"/>
</dbReference>
<protein>
    <submittedName>
        <fullName evidence="3">Plastocyanin</fullName>
    </submittedName>
</protein>
<dbReference type="Proteomes" id="UP000254925">
    <property type="component" value="Unassembled WGS sequence"/>
</dbReference>
<keyword evidence="1" id="KW-0732">Signal</keyword>
<feature type="signal peptide" evidence="1">
    <location>
        <begin position="1"/>
        <end position="19"/>
    </location>
</feature>
<dbReference type="SUPFAM" id="SSF49503">
    <property type="entry name" value="Cupredoxins"/>
    <property type="match status" value="1"/>
</dbReference>
<accession>A0A370HW65</accession>
<dbReference type="Pfam" id="PF13473">
    <property type="entry name" value="Cupredoxin_1"/>
    <property type="match status" value="1"/>
</dbReference>
<feature type="domain" description="EfeO-type cupredoxin-like" evidence="2">
    <location>
        <begin position="8"/>
        <end position="103"/>
    </location>
</feature>
<dbReference type="EMBL" id="QQBB01000001">
    <property type="protein sequence ID" value="RDI62211.1"/>
    <property type="molecule type" value="Genomic_DNA"/>
</dbReference>
<evidence type="ECO:0000256" key="1">
    <source>
        <dbReference type="SAM" id="SignalP"/>
    </source>
</evidence>
<dbReference type="InterPro" id="IPR028096">
    <property type="entry name" value="EfeO_Cupredoxin"/>
</dbReference>
<comment type="caution">
    <text evidence="3">The sequence shown here is derived from an EMBL/GenBank/DDBJ whole genome shotgun (WGS) entry which is preliminary data.</text>
</comment>
<dbReference type="InterPro" id="IPR052721">
    <property type="entry name" value="ET_Amicyanin"/>
</dbReference>
<evidence type="ECO:0000259" key="2">
    <source>
        <dbReference type="Pfam" id="PF13473"/>
    </source>
</evidence>
<dbReference type="AlphaFoldDB" id="A0A370HW65"/>
<reference evidence="3 4" key="1">
    <citation type="submission" date="2018-07" db="EMBL/GenBank/DDBJ databases">
        <title>Genomic Encyclopedia of Type Strains, Phase IV (KMG-IV): sequencing the most valuable type-strain genomes for metagenomic binning, comparative biology and taxonomic classification.</title>
        <authorList>
            <person name="Goeker M."/>
        </authorList>
    </citation>
    <scope>NUCLEOTIDE SEQUENCE [LARGE SCALE GENOMIC DNA]</scope>
    <source>
        <strain evidence="3 4">DSM 14364</strain>
    </source>
</reference>
<dbReference type="InterPro" id="IPR008972">
    <property type="entry name" value="Cupredoxin"/>
</dbReference>
<feature type="chain" id="PRO_5016909890" evidence="1">
    <location>
        <begin position="20"/>
        <end position="105"/>
    </location>
</feature>
<sequence>MRRLAILAVLALEVPGVPASSAGATQTVAMKGIAYEPKQVTVHVGDIVEWANQDIVAHTATARDKSWDVNVLPGKAGRMVMKTPGRFDYICRYHPNMTGEIVVEP</sequence>